<dbReference type="OrthoDB" id="5970620at2759"/>
<evidence type="ECO:0000256" key="1">
    <source>
        <dbReference type="SAM" id="Phobius"/>
    </source>
</evidence>
<evidence type="ECO:0000313" key="3">
    <source>
        <dbReference type="Proteomes" id="UP000050761"/>
    </source>
</evidence>
<dbReference type="AlphaFoldDB" id="A0A3P8BVL5"/>
<dbReference type="WBParaSite" id="HPBE_0001887401-mRNA-1">
    <property type="protein sequence ID" value="HPBE_0001887401-mRNA-1"/>
    <property type="gene ID" value="HPBE_0001887401"/>
</dbReference>
<keyword evidence="1" id="KW-1133">Transmembrane helix</keyword>
<evidence type="ECO:0000313" key="4">
    <source>
        <dbReference type="WBParaSite" id="HPBE_0001887401-mRNA-1"/>
    </source>
</evidence>
<feature type="transmembrane region" description="Helical" evidence="1">
    <location>
        <begin position="13"/>
        <end position="30"/>
    </location>
</feature>
<accession>A0A3P8BVL5</accession>
<reference evidence="2 3" key="1">
    <citation type="submission" date="2018-11" db="EMBL/GenBank/DDBJ databases">
        <authorList>
            <consortium name="Pathogen Informatics"/>
        </authorList>
    </citation>
    <scope>NUCLEOTIDE SEQUENCE [LARGE SCALE GENOMIC DNA]</scope>
</reference>
<protein>
    <submittedName>
        <fullName evidence="2 4">Uncharacterized protein</fullName>
    </submittedName>
</protein>
<keyword evidence="3" id="KW-1185">Reference proteome</keyword>
<organism evidence="2">
    <name type="scientific">Heligmosomoides polygyrus</name>
    <name type="common">Parasitic roundworm</name>
    <dbReference type="NCBI Taxonomy" id="6339"/>
    <lineage>
        <taxon>Eukaryota</taxon>
        <taxon>Metazoa</taxon>
        <taxon>Ecdysozoa</taxon>
        <taxon>Nematoda</taxon>
        <taxon>Chromadorea</taxon>
        <taxon>Rhabditida</taxon>
        <taxon>Rhabditina</taxon>
        <taxon>Rhabditomorpha</taxon>
        <taxon>Strongyloidea</taxon>
        <taxon>Heligmosomidae</taxon>
        <taxon>Heligmosomoides</taxon>
    </lineage>
</organism>
<proteinExistence type="predicted"/>
<dbReference type="EMBL" id="UZAH01030972">
    <property type="protein sequence ID" value="VDP13208.1"/>
    <property type="molecule type" value="Genomic_DNA"/>
</dbReference>
<gene>
    <name evidence="2" type="ORF">HPBE_LOCUS18873</name>
</gene>
<dbReference type="Proteomes" id="UP000050761">
    <property type="component" value="Unassembled WGS sequence"/>
</dbReference>
<sequence>MGTHLRQGKTYKAGIYYIYFFGLGVLVYAYRTNPSELRTMDELRELRQMMSHLQESLHNKEKNARGGIIRGMSVLREPVSGAVAILRAAEYGDASEVIAATP</sequence>
<keyword evidence="1" id="KW-0812">Transmembrane</keyword>
<keyword evidence="1" id="KW-0472">Membrane</keyword>
<evidence type="ECO:0000313" key="2">
    <source>
        <dbReference type="EMBL" id="VDP13208.1"/>
    </source>
</evidence>
<reference evidence="4" key="2">
    <citation type="submission" date="2019-09" db="UniProtKB">
        <authorList>
            <consortium name="WormBaseParasite"/>
        </authorList>
    </citation>
    <scope>IDENTIFICATION</scope>
</reference>
<name>A0A3P8BVL5_HELPZ</name>